<accession>A0A0C2WXH7</accession>
<gene>
    <name evidence="1" type="ORF">M378DRAFT_853460</name>
</gene>
<keyword evidence="2" id="KW-1185">Reference proteome</keyword>
<evidence type="ECO:0000313" key="2">
    <source>
        <dbReference type="Proteomes" id="UP000054549"/>
    </source>
</evidence>
<protein>
    <submittedName>
        <fullName evidence="1">Uncharacterized protein</fullName>
    </submittedName>
</protein>
<dbReference type="EMBL" id="KN818283">
    <property type="protein sequence ID" value="KIL61506.1"/>
    <property type="molecule type" value="Genomic_DNA"/>
</dbReference>
<reference evidence="1 2" key="1">
    <citation type="submission" date="2014-04" db="EMBL/GenBank/DDBJ databases">
        <title>Evolutionary Origins and Diversification of the Mycorrhizal Mutualists.</title>
        <authorList>
            <consortium name="DOE Joint Genome Institute"/>
            <consortium name="Mycorrhizal Genomics Consortium"/>
            <person name="Kohler A."/>
            <person name="Kuo A."/>
            <person name="Nagy L.G."/>
            <person name="Floudas D."/>
            <person name="Copeland A."/>
            <person name="Barry K.W."/>
            <person name="Cichocki N."/>
            <person name="Veneault-Fourrey C."/>
            <person name="LaButti K."/>
            <person name="Lindquist E.A."/>
            <person name="Lipzen A."/>
            <person name="Lundell T."/>
            <person name="Morin E."/>
            <person name="Murat C."/>
            <person name="Riley R."/>
            <person name="Ohm R."/>
            <person name="Sun H."/>
            <person name="Tunlid A."/>
            <person name="Henrissat B."/>
            <person name="Grigoriev I.V."/>
            <person name="Hibbett D.S."/>
            <person name="Martin F."/>
        </authorList>
    </citation>
    <scope>NUCLEOTIDE SEQUENCE [LARGE SCALE GENOMIC DNA]</scope>
    <source>
        <strain evidence="1 2">Koide BX008</strain>
    </source>
</reference>
<proteinExistence type="predicted"/>
<organism evidence="1 2">
    <name type="scientific">Amanita muscaria (strain Koide BX008)</name>
    <dbReference type="NCBI Taxonomy" id="946122"/>
    <lineage>
        <taxon>Eukaryota</taxon>
        <taxon>Fungi</taxon>
        <taxon>Dikarya</taxon>
        <taxon>Basidiomycota</taxon>
        <taxon>Agaricomycotina</taxon>
        <taxon>Agaricomycetes</taxon>
        <taxon>Agaricomycetidae</taxon>
        <taxon>Agaricales</taxon>
        <taxon>Pluteineae</taxon>
        <taxon>Amanitaceae</taxon>
        <taxon>Amanita</taxon>
    </lineage>
</organism>
<dbReference type="InParanoid" id="A0A0C2WXH7"/>
<sequence>MGIKFHKNPGCRNESRYCHIAKELYWRHKMSSPEPCTSGKGSILIKSYANPCLSLKLVSCRGYPSGRAIGRLGIFLSGIERRTYRMPATSRIGYLK</sequence>
<dbReference type="HOGENOM" id="CLU_2359266_0_0_1"/>
<evidence type="ECO:0000313" key="1">
    <source>
        <dbReference type="EMBL" id="KIL61506.1"/>
    </source>
</evidence>
<name>A0A0C2WXH7_AMAMK</name>
<dbReference type="AlphaFoldDB" id="A0A0C2WXH7"/>
<dbReference type="Proteomes" id="UP000054549">
    <property type="component" value="Unassembled WGS sequence"/>
</dbReference>